<dbReference type="Proteomes" id="UP000238479">
    <property type="component" value="Chromosome 5"/>
</dbReference>
<keyword evidence="3" id="KW-0677">Repeat</keyword>
<dbReference type="InterPro" id="IPR002885">
    <property type="entry name" value="PPR_rpt"/>
</dbReference>
<evidence type="ECO:0000256" key="6">
    <source>
        <dbReference type="PROSITE-ProRule" id="PRU00708"/>
    </source>
</evidence>
<evidence type="ECO:0000313" key="8">
    <source>
        <dbReference type="Proteomes" id="UP000238479"/>
    </source>
</evidence>
<dbReference type="FunFam" id="1.25.40.10:FF:000385">
    <property type="entry name" value="Pentatricopeptide repeat-containing protein mitochondrial"/>
    <property type="match status" value="1"/>
</dbReference>
<dbReference type="EMBL" id="PDCK01000043">
    <property type="protein sequence ID" value="PRQ28922.1"/>
    <property type="molecule type" value="Genomic_DNA"/>
</dbReference>
<name>A0A2P6Q411_ROSCH</name>
<comment type="subcellular location">
    <subcellularLocation>
        <location evidence="1">Mitochondrion</location>
    </subcellularLocation>
</comment>
<comment type="similarity">
    <text evidence="2">Belongs to the PPR family. P subfamily.</text>
</comment>
<dbReference type="PANTHER" id="PTHR45717">
    <property type="entry name" value="OS12G0527900 PROTEIN"/>
    <property type="match status" value="1"/>
</dbReference>
<dbReference type="GO" id="GO:0005739">
    <property type="term" value="C:mitochondrion"/>
    <property type="evidence" value="ECO:0007669"/>
    <property type="project" value="UniProtKB-SubCell"/>
</dbReference>
<feature type="repeat" description="PPR" evidence="6">
    <location>
        <begin position="164"/>
        <end position="198"/>
    </location>
</feature>
<evidence type="ECO:0000256" key="5">
    <source>
        <dbReference type="ARBA" id="ARBA00023128"/>
    </source>
</evidence>
<dbReference type="OMA" id="SKWMNET"/>
<dbReference type="SUPFAM" id="SSF48452">
    <property type="entry name" value="TPR-like"/>
    <property type="match status" value="1"/>
</dbReference>
<dbReference type="InterPro" id="IPR011990">
    <property type="entry name" value="TPR-like_helical_dom_sf"/>
</dbReference>
<evidence type="ECO:0000256" key="2">
    <source>
        <dbReference type="ARBA" id="ARBA00007626"/>
    </source>
</evidence>
<protein>
    <submittedName>
        <fullName evidence="7">Putative tetratricopeptide-like helical domain-containing protein</fullName>
    </submittedName>
</protein>
<sequence length="493" mass="56175">MDPKLSSVKTLIRNAITSRSYYTSRTKKPTLYTKISPLGNPNQSVVPELDDWVSKGNKVSVGELQRIIRDLRKRKRFSQALQISEWMNEKGVCKFRPSEHAVQLDLIGRVRGFVSAEEYFSNLGDGDKDCRTYGALLNCYVRQLQTEKSLGHLRKMQEMGFASSPLDYNGIMCLYTNGGQHEKVPGVLAEMKENNVSPDNFSYRICINSYGVRSDLEGVEKVLKEMEGQPYIVMDWNTYAVVADFYIKAGQTNKAIDALKKSEERLDTEKGLGYNFLISLYANMGSKDEVLRLWGLEKSACKRCINRDYICMLVSLVRLGEFEEAEMVLKEWEMSGNCYDFRVPQTVVVGYSAKGLYERAEALLEDLMEKGKATTLKSWEIVAAGYVAKGEMEKALKCMEVALSVWTEEGRKPNNSLITILLSWLGDECSVEDAEVFVGSLRKVIPVNKQMYHALLKAYVRRGEEVDRILDRMKTDKIDHDEETRKILDMRPT</sequence>
<evidence type="ECO:0000256" key="4">
    <source>
        <dbReference type="ARBA" id="ARBA00022946"/>
    </source>
</evidence>
<comment type="caution">
    <text evidence="7">The sequence shown here is derived from an EMBL/GenBank/DDBJ whole genome shotgun (WGS) entry which is preliminary data.</text>
</comment>
<evidence type="ECO:0000256" key="1">
    <source>
        <dbReference type="ARBA" id="ARBA00004173"/>
    </source>
</evidence>
<feature type="repeat" description="PPR" evidence="6">
    <location>
        <begin position="129"/>
        <end position="163"/>
    </location>
</feature>
<dbReference type="Gene3D" id="1.25.40.10">
    <property type="entry name" value="Tetratricopeptide repeat domain"/>
    <property type="match status" value="3"/>
</dbReference>
<dbReference type="PROSITE" id="PS51375">
    <property type="entry name" value="PPR"/>
    <property type="match status" value="2"/>
</dbReference>
<reference evidence="7 8" key="1">
    <citation type="journal article" date="2018" name="Nat. Genet.">
        <title>The Rosa genome provides new insights in the design of modern roses.</title>
        <authorList>
            <person name="Bendahmane M."/>
        </authorList>
    </citation>
    <scope>NUCLEOTIDE SEQUENCE [LARGE SCALE GENOMIC DNA]</scope>
    <source>
        <strain evidence="8">cv. Old Blush</strain>
    </source>
</reference>
<keyword evidence="4" id="KW-0809">Transit peptide</keyword>
<evidence type="ECO:0000256" key="3">
    <source>
        <dbReference type="ARBA" id="ARBA00022737"/>
    </source>
</evidence>
<dbReference type="AlphaFoldDB" id="A0A2P6Q411"/>
<keyword evidence="5" id="KW-0496">Mitochondrion</keyword>
<dbReference type="OrthoDB" id="429961at2759"/>
<organism evidence="7 8">
    <name type="scientific">Rosa chinensis</name>
    <name type="common">China rose</name>
    <dbReference type="NCBI Taxonomy" id="74649"/>
    <lineage>
        <taxon>Eukaryota</taxon>
        <taxon>Viridiplantae</taxon>
        <taxon>Streptophyta</taxon>
        <taxon>Embryophyta</taxon>
        <taxon>Tracheophyta</taxon>
        <taxon>Spermatophyta</taxon>
        <taxon>Magnoliopsida</taxon>
        <taxon>eudicotyledons</taxon>
        <taxon>Gunneridae</taxon>
        <taxon>Pentapetalae</taxon>
        <taxon>rosids</taxon>
        <taxon>fabids</taxon>
        <taxon>Rosales</taxon>
        <taxon>Rosaceae</taxon>
        <taxon>Rosoideae</taxon>
        <taxon>Rosoideae incertae sedis</taxon>
        <taxon>Rosa</taxon>
    </lineage>
</organism>
<dbReference type="NCBIfam" id="TIGR00756">
    <property type="entry name" value="PPR"/>
    <property type="match status" value="1"/>
</dbReference>
<dbReference type="PANTHER" id="PTHR45717:SF20">
    <property type="entry name" value="OS07G0598500 PROTEIN"/>
    <property type="match status" value="1"/>
</dbReference>
<dbReference type="Pfam" id="PF01535">
    <property type="entry name" value="PPR"/>
    <property type="match status" value="3"/>
</dbReference>
<dbReference type="GO" id="GO:0003729">
    <property type="term" value="F:mRNA binding"/>
    <property type="evidence" value="ECO:0007669"/>
    <property type="project" value="UniProtKB-ARBA"/>
</dbReference>
<keyword evidence="8" id="KW-1185">Reference proteome</keyword>
<accession>A0A2P6Q411</accession>
<gene>
    <name evidence="7" type="ORF">RchiOBHm_Chr5g0008241</name>
</gene>
<proteinExistence type="inferred from homology"/>
<dbReference type="Gramene" id="PRQ28922">
    <property type="protein sequence ID" value="PRQ28922"/>
    <property type="gene ID" value="RchiOBHm_Chr5g0008241"/>
</dbReference>
<dbReference type="Pfam" id="PF13041">
    <property type="entry name" value="PPR_2"/>
    <property type="match status" value="1"/>
</dbReference>
<evidence type="ECO:0000313" key="7">
    <source>
        <dbReference type="EMBL" id="PRQ28922.1"/>
    </source>
</evidence>